<comment type="caution">
    <text evidence="2">The sequence shown here is derived from an EMBL/GenBank/DDBJ whole genome shotgun (WGS) entry which is preliminary data.</text>
</comment>
<dbReference type="InterPro" id="IPR001509">
    <property type="entry name" value="Epimerase_deHydtase"/>
</dbReference>
<dbReference type="SUPFAM" id="SSF51735">
    <property type="entry name" value="NAD(P)-binding Rossmann-fold domains"/>
    <property type="match status" value="1"/>
</dbReference>
<keyword evidence="3" id="KW-1185">Reference proteome</keyword>
<feature type="domain" description="NAD-dependent epimerase/dehydratase" evidence="1">
    <location>
        <begin position="59"/>
        <end position="265"/>
    </location>
</feature>
<reference evidence="3" key="1">
    <citation type="submission" date="2023-07" db="EMBL/GenBank/DDBJ databases">
        <title>Whole genome shotgun sequence of Streptomyces nojiriensis NBRC 13794.</title>
        <authorList>
            <person name="Komaki H."/>
            <person name="Tamura T."/>
        </authorList>
    </citation>
    <scope>NUCLEOTIDE SEQUENCE [LARGE SCALE GENOMIC DNA]</scope>
    <source>
        <strain evidence="3">NBRC 13794</strain>
    </source>
</reference>
<dbReference type="Pfam" id="PF01370">
    <property type="entry name" value="Epimerase"/>
    <property type="match status" value="1"/>
</dbReference>
<protein>
    <submittedName>
        <fullName evidence="2">Reductase</fullName>
    </submittedName>
</protein>
<dbReference type="Gene3D" id="3.40.50.720">
    <property type="entry name" value="NAD(P)-binding Rossmann-like Domain"/>
    <property type="match status" value="1"/>
</dbReference>
<dbReference type="PANTHER" id="PTHR43245:SF13">
    <property type="entry name" value="UDP-D-APIOSE_UDP-D-XYLOSE SYNTHASE 2"/>
    <property type="match status" value="1"/>
</dbReference>
<accession>A0ABQ3SHN6</accession>
<dbReference type="InterPro" id="IPR050177">
    <property type="entry name" value="Lipid_A_modif_metabolic_enz"/>
</dbReference>
<organism evidence="2 3">
    <name type="scientific">Streptomyces nojiriensis</name>
    <dbReference type="NCBI Taxonomy" id="66374"/>
    <lineage>
        <taxon>Bacteria</taxon>
        <taxon>Bacillati</taxon>
        <taxon>Actinomycetota</taxon>
        <taxon>Actinomycetes</taxon>
        <taxon>Kitasatosporales</taxon>
        <taxon>Streptomycetaceae</taxon>
        <taxon>Streptomyces</taxon>
    </lineage>
</organism>
<dbReference type="EMBL" id="BNEC01000003">
    <property type="protein sequence ID" value="GHI67645.1"/>
    <property type="molecule type" value="Genomic_DNA"/>
</dbReference>
<evidence type="ECO:0000313" key="3">
    <source>
        <dbReference type="Proteomes" id="UP000613974"/>
    </source>
</evidence>
<proteinExistence type="predicted"/>
<dbReference type="Proteomes" id="UP000613974">
    <property type="component" value="Unassembled WGS sequence"/>
</dbReference>
<name>A0ABQ3SHN6_9ACTN</name>
<gene>
    <name evidence="2" type="ORF">Snoj_15630</name>
</gene>
<dbReference type="PANTHER" id="PTHR43245">
    <property type="entry name" value="BIFUNCTIONAL POLYMYXIN RESISTANCE PROTEIN ARNA"/>
    <property type="match status" value="1"/>
</dbReference>
<dbReference type="InterPro" id="IPR036291">
    <property type="entry name" value="NAD(P)-bd_dom_sf"/>
</dbReference>
<sequence>MPTRTGGAALPAAVPARLRRPARSRWSSPPGYALSVFADGDHRFRRCARPGRLAGMKLLMLGGTEFVGRAITEDALTRGWEVTVFHRGHHTPPPGTSALHGDRTAPGGLAALTAGEWDLVVDTWGGAPTAVRDSSRLLRDRAGRYAYISSRSVYAYPAPAGLAEDGALVAGSPDAGPTAYAEDKRGGELAVLDAFGDRALMVRAGLILGPYENVGRLPWWLDRTARGGPVLAPGPRELPIQYIDVRDLAHWTLDAAAAGRSGAYNLVSPSGHATMGGLLDACAATTGAGAELRWTDPARLLDAGVQPWTELPVWVPEGEAYDHMHRGDVSKALAAGLTCRPVEETVADTWAWLRTLGGVAPQRPDVPAKGISAEREAALLGL</sequence>
<evidence type="ECO:0000259" key="1">
    <source>
        <dbReference type="Pfam" id="PF01370"/>
    </source>
</evidence>
<evidence type="ECO:0000313" key="2">
    <source>
        <dbReference type="EMBL" id="GHI67645.1"/>
    </source>
</evidence>